<dbReference type="EMBL" id="JBFRYA010000024">
    <property type="protein sequence ID" value="MEX1670896.1"/>
    <property type="molecule type" value="Genomic_DNA"/>
</dbReference>
<dbReference type="NCBIfam" id="NF033578">
    <property type="entry name" value="transpos_IS5_1"/>
    <property type="match status" value="1"/>
</dbReference>
<dbReference type="Proteomes" id="UP001557485">
    <property type="component" value="Unassembled WGS sequence"/>
</dbReference>
<sequence length="403" mass="46798">MKPKTQEIAPTDDLFRSRLDQMINMRHELVVLTQRIDWHYLDSQLDPFYANAGRPAIPNRLMVGLQLLKQMYALSDEAVCDRWVENPYFQYLCGETYFQHIFPIQRSSMTHWRHRVGEDFCASLIKESLRVAHQSKAIHTRHLKRVVVDTTVQPKAVTFPTDVKLRYRAIIALGQLAKEHDVPLRQSYVRVTKQALMMSGRYRHAKQLKRARRAEKFIQIRLGRIIRDIQRRLRDQEELAPLFADALRKANIALRQERNSKVKLYSWHAPEVECIGKGKADKPYEFGCKTSITTHVNPAPAGHFILHASALHGRPYDGHTLNDVLTNTEDWTGVSVERAYVDRGYRGHDYPHKHKVFRSGQKRGVHGTIKKELRRRTIVEPVIGHLKSDGHLGRNYLQVLICT</sequence>
<dbReference type="PANTHER" id="PTHR33803:SF3">
    <property type="entry name" value="BLL1974 PROTEIN"/>
    <property type="match status" value="1"/>
</dbReference>
<keyword evidence="3" id="KW-1185">Reference proteome</keyword>
<gene>
    <name evidence="2" type="ORF">AB4876_18445</name>
</gene>
<comment type="caution">
    <text evidence="2">The sequence shown here is derived from an EMBL/GenBank/DDBJ whole genome shotgun (WGS) entry which is preliminary data.</text>
</comment>
<dbReference type="InterPro" id="IPR047710">
    <property type="entry name" value="Transpos_IS5-like"/>
</dbReference>
<proteinExistence type="predicted"/>
<accession>A0ABV3UAH1</accession>
<organism evidence="2 3">
    <name type="scientific">Zhongshania guokunii</name>
    <dbReference type="NCBI Taxonomy" id="641783"/>
    <lineage>
        <taxon>Bacteria</taxon>
        <taxon>Pseudomonadati</taxon>
        <taxon>Pseudomonadota</taxon>
        <taxon>Gammaproteobacteria</taxon>
        <taxon>Cellvibrionales</taxon>
        <taxon>Spongiibacteraceae</taxon>
        <taxon>Zhongshania</taxon>
    </lineage>
</organism>
<evidence type="ECO:0000259" key="1">
    <source>
        <dbReference type="Pfam" id="PF05598"/>
    </source>
</evidence>
<feature type="domain" description="Transposase InsH N-terminal" evidence="1">
    <location>
        <begin position="18"/>
        <end position="115"/>
    </location>
</feature>
<name>A0ABV3UAH1_9GAMM</name>
<dbReference type="RefSeq" id="WP_368383167.1">
    <property type="nucleotide sequence ID" value="NZ_JBFRYA010000024.1"/>
</dbReference>
<evidence type="ECO:0000313" key="3">
    <source>
        <dbReference type="Proteomes" id="UP001557485"/>
    </source>
</evidence>
<dbReference type="InterPro" id="IPR008490">
    <property type="entry name" value="Transposase_InsH_N"/>
</dbReference>
<protein>
    <submittedName>
        <fullName evidence="2">IS5 family transposase</fullName>
    </submittedName>
</protein>
<reference evidence="2 3" key="1">
    <citation type="journal article" date="2011" name="Int. J. Syst. Evol. Microbiol.">
        <title>Zhongshania antarctica gen. nov., sp. nov. and Zhongshania guokunii sp. nov., gammaproteobacteria respectively isolated from coastal attached (fast) ice and surface seawater of the Antarctic.</title>
        <authorList>
            <person name="Li H.J."/>
            <person name="Zhang X.Y."/>
            <person name="Chen C.X."/>
            <person name="Zhang Y.J."/>
            <person name="Gao Z.M."/>
            <person name="Yu Y."/>
            <person name="Chen X.L."/>
            <person name="Chen B."/>
            <person name="Zhang Y.Z."/>
        </authorList>
    </citation>
    <scope>NUCLEOTIDE SEQUENCE [LARGE SCALE GENOMIC DNA]</scope>
    <source>
        <strain evidence="2 3">ZS6-22T</strain>
    </source>
</reference>
<evidence type="ECO:0000313" key="2">
    <source>
        <dbReference type="EMBL" id="MEX1670896.1"/>
    </source>
</evidence>
<dbReference type="PANTHER" id="PTHR33803">
    <property type="entry name" value="IS1478 TRANSPOSASE"/>
    <property type="match status" value="1"/>
</dbReference>
<dbReference type="Pfam" id="PF05598">
    <property type="entry name" value="DUF772"/>
    <property type="match status" value="1"/>
</dbReference>